<evidence type="ECO:0000313" key="6">
    <source>
        <dbReference type="EMBL" id="KAF7280954.1"/>
    </source>
</evidence>
<keyword evidence="4" id="KW-0496">Mitochondrion</keyword>
<evidence type="ECO:0000256" key="4">
    <source>
        <dbReference type="ARBA" id="ARBA00023128"/>
    </source>
</evidence>
<evidence type="ECO:0000256" key="5">
    <source>
        <dbReference type="ARBA" id="ARBA00023136"/>
    </source>
</evidence>
<evidence type="ECO:0000256" key="2">
    <source>
        <dbReference type="ARBA" id="ARBA00009331"/>
    </source>
</evidence>
<dbReference type="InterPro" id="IPR036539">
    <property type="entry name" value="Cyt_c_oxidase_su7a_sf"/>
</dbReference>
<proteinExistence type="inferred from homology"/>
<gene>
    <name evidence="6" type="ORF">GWI33_005287</name>
</gene>
<evidence type="ECO:0000256" key="3">
    <source>
        <dbReference type="ARBA" id="ARBA00022792"/>
    </source>
</evidence>
<comment type="caution">
    <text evidence="6">The sequence shown here is derived from an EMBL/GenBank/DDBJ whole genome shotgun (WGS) entry which is preliminary data.</text>
</comment>
<dbReference type="GO" id="GO:0045277">
    <property type="term" value="C:respiratory chain complex IV"/>
    <property type="evidence" value="ECO:0007669"/>
    <property type="project" value="InterPro"/>
</dbReference>
<name>A0A834IJG7_RHYFE</name>
<keyword evidence="3" id="KW-0999">Mitochondrion inner membrane</keyword>
<dbReference type="AlphaFoldDB" id="A0A834IJG7"/>
<protein>
    <submittedName>
        <fullName evidence="6">Uncharacterized protein</fullName>
    </submittedName>
</protein>
<organism evidence="6 7">
    <name type="scientific">Rhynchophorus ferrugineus</name>
    <name type="common">Red palm weevil</name>
    <name type="synonym">Curculio ferrugineus</name>
    <dbReference type="NCBI Taxonomy" id="354439"/>
    <lineage>
        <taxon>Eukaryota</taxon>
        <taxon>Metazoa</taxon>
        <taxon>Ecdysozoa</taxon>
        <taxon>Arthropoda</taxon>
        <taxon>Hexapoda</taxon>
        <taxon>Insecta</taxon>
        <taxon>Pterygota</taxon>
        <taxon>Neoptera</taxon>
        <taxon>Endopterygota</taxon>
        <taxon>Coleoptera</taxon>
        <taxon>Polyphaga</taxon>
        <taxon>Cucujiformia</taxon>
        <taxon>Curculionidae</taxon>
        <taxon>Dryophthorinae</taxon>
        <taxon>Rhynchophorus</taxon>
    </lineage>
</organism>
<dbReference type="SUPFAM" id="SSF81419">
    <property type="entry name" value="Mitochondrial cytochrome c oxidase subunit VIIa"/>
    <property type="match status" value="1"/>
</dbReference>
<evidence type="ECO:0000256" key="1">
    <source>
        <dbReference type="ARBA" id="ARBA00004273"/>
    </source>
</evidence>
<keyword evidence="5" id="KW-0472">Membrane</keyword>
<comment type="subcellular location">
    <subcellularLocation>
        <location evidence="1">Mitochondrion inner membrane</location>
    </subcellularLocation>
</comment>
<accession>A0A834IJG7</accession>
<dbReference type="GO" id="GO:0005743">
    <property type="term" value="C:mitochondrial inner membrane"/>
    <property type="evidence" value="ECO:0007669"/>
    <property type="project" value="UniProtKB-SubCell"/>
</dbReference>
<sequence>MNASKNILRLIYGQGIRKSSSYPVTSRYGTLKKEQFKFAIDDGFPVHYKTGFIDKFLVQTTWLCALSGTTWGLVTFAKLVLGKKD</sequence>
<reference evidence="6" key="1">
    <citation type="submission" date="2020-08" db="EMBL/GenBank/DDBJ databases">
        <title>Genome sequencing and assembly of the red palm weevil Rhynchophorus ferrugineus.</title>
        <authorList>
            <person name="Dias G.B."/>
            <person name="Bergman C.M."/>
            <person name="Manee M."/>
        </authorList>
    </citation>
    <scope>NUCLEOTIDE SEQUENCE</scope>
    <source>
        <strain evidence="6">AA-2017</strain>
        <tissue evidence="6">Whole larva</tissue>
    </source>
</reference>
<dbReference type="EMBL" id="JAACXV010000267">
    <property type="protein sequence ID" value="KAF7280954.1"/>
    <property type="molecule type" value="Genomic_DNA"/>
</dbReference>
<evidence type="ECO:0000313" key="7">
    <source>
        <dbReference type="Proteomes" id="UP000625711"/>
    </source>
</evidence>
<dbReference type="GO" id="GO:0006123">
    <property type="term" value="P:mitochondrial electron transport, cytochrome c to oxygen"/>
    <property type="evidence" value="ECO:0007669"/>
    <property type="project" value="InterPro"/>
</dbReference>
<comment type="similarity">
    <text evidence="2">Belongs to the cytochrome c oxidase VIIa family.</text>
</comment>
<dbReference type="Gene3D" id="4.10.91.10">
    <property type="entry name" value="Cytochrome c oxidase, subunit VIIa"/>
    <property type="match status" value="1"/>
</dbReference>
<keyword evidence="7" id="KW-1185">Reference proteome</keyword>
<dbReference type="Proteomes" id="UP000625711">
    <property type="component" value="Unassembled WGS sequence"/>
</dbReference>